<dbReference type="Proteomes" id="UP001595979">
    <property type="component" value="Unassembled WGS sequence"/>
</dbReference>
<evidence type="ECO:0000313" key="4">
    <source>
        <dbReference type="Proteomes" id="UP001595979"/>
    </source>
</evidence>
<feature type="domain" description="WCX" evidence="2">
    <location>
        <begin position="256"/>
        <end position="330"/>
    </location>
</feature>
<organism evidence="3 4">
    <name type="scientific">Deinococcus petrolearius</name>
    <dbReference type="NCBI Taxonomy" id="1751295"/>
    <lineage>
        <taxon>Bacteria</taxon>
        <taxon>Thermotogati</taxon>
        <taxon>Deinococcota</taxon>
        <taxon>Deinococci</taxon>
        <taxon>Deinococcales</taxon>
        <taxon>Deinococcaceae</taxon>
        <taxon>Deinococcus</taxon>
    </lineage>
</organism>
<dbReference type="EMBL" id="JBHSOH010000011">
    <property type="protein sequence ID" value="MFC5848865.1"/>
    <property type="molecule type" value="Genomic_DNA"/>
</dbReference>
<gene>
    <name evidence="3" type="ORF">ACFPQ6_11135</name>
</gene>
<dbReference type="Pfam" id="PF25583">
    <property type="entry name" value="WCX"/>
    <property type="match status" value="1"/>
</dbReference>
<dbReference type="RefSeq" id="WP_380049315.1">
    <property type="nucleotide sequence ID" value="NZ_JBHSOH010000011.1"/>
</dbReference>
<evidence type="ECO:0000259" key="2">
    <source>
        <dbReference type="Pfam" id="PF25583"/>
    </source>
</evidence>
<dbReference type="PANTHER" id="PTHR34580:SF1">
    <property type="entry name" value="PROTEIN PAFC"/>
    <property type="match status" value="1"/>
</dbReference>
<feature type="domain" description="WYL" evidence="1">
    <location>
        <begin position="153"/>
        <end position="224"/>
    </location>
</feature>
<evidence type="ECO:0000313" key="3">
    <source>
        <dbReference type="EMBL" id="MFC5848865.1"/>
    </source>
</evidence>
<accession>A0ABW1DKR6</accession>
<comment type="caution">
    <text evidence="3">The sequence shown here is derived from an EMBL/GenBank/DDBJ whole genome shotgun (WGS) entry which is preliminary data.</text>
</comment>
<proteinExistence type="predicted"/>
<dbReference type="InterPro" id="IPR026881">
    <property type="entry name" value="WYL_dom"/>
</dbReference>
<sequence>MSDEAAPERLHKSLRLFRMAHLLREQQSTVRDIARHLYPGVSVHGSGWEGIERAIQRDLNDLRMLEPDFDGSAGRPPRYWINTHRTRLHPVETLVLHTAARLTYHRASGQKTHHAAALRTLTGWLPPHLQGVMGRSLSDLGERRTRGREDLNLEHAAAAWLGQYPLHFEYRKPGGSGTWRTNIVEPYLIEAHPQNLDLYVIGRETTFHNDVRTFKLSRMRALQVQRDRTYRIPDTFDPRQFFHAAWGVVGTQGAPPETIALRFRAEAAYRILEGGYAHLSEPVINRDGSIDVSVAAPVDSSGLPREVLPWILSFGSRVNVLGPPHIRDYWLGELAAAGAQAQEDMAQEAI</sequence>
<dbReference type="InterPro" id="IPR057727">
    <property type="entry name" value="WCX_dom"/>
</dbReference>
<name>A0ABW1DKR6_9DEIO</name>
<keyword evidence="4" id="KW-1185">Reference proteome</keyword>
<dbReference type="Pfam" id="PF13280">
    <property type="entry name" value="WYL"/>
    <property type="match status" value="1"/>
</dbReference>
<dbReference type="InterPro" id="IPR051534">
    <property type="entry name" value="CBASS_pafABC_assoc_protein"/>
</dbReference>
<protein>
    <submittedName>
        <fullName evidence="3">Helix-turn-helix transcriptional regulator</fullName>
    </submittedName>
</protein>
<reference evidence="4" key="1">
    <citation type="journal article" date="2019" name="Int. J. Syst. Evol. Microbiol.">
        <title>The Global Catalogue of Microorganisms (GCM) 10K type strain sequencing project: providing services to taxonomists for standard genome sequencing and annotation.</title>
        <authorList>
            <consortium name="The Broad Institute Genomics Platform"/>
            <consortium name="The Broad Institute Genome Sequencing Center for Infectious Disease"/>
            <person name="Wu L."/>
            <person name="Ma J."/>
        </authorList>
    </citation>
    <scope>NUCLEOTIDE SEQUENCE [LARGE SCALE GENOMIC DNA]</scope>
    <source>
        <strain evidence="4">CGMCC 1.15053</strain>
    </source>
</reference>
<dbReference type="PANTHER" id="PTHR34580">
    <property type="match status" value="1"/>
</dbReference>
<evidence type="ECO:0000259" key="1">
    <source>
        <dbReference type="Pfam" id="PF13280"/>
    </source>
</evidence>